<proteinExistence type="predicted"/>
<dbReference type="EMBL" id="CADCTV010000607">
    <property type="protein sequence ID" value="CAA9346861.1"/>
    <property type="molecule type" value="Genomic_DNA"/>
</dbReference>
<evidence type="ECO:0000313" key="1">
    <source>
        <dbReference type="EMBL" id="CAA9346861.1"/>
    </source>
</evidence>
<sequence>MARLIETQLQSPAEVFYERFCAIVPQQGRVAPLRHDSDSYSPIFKALEAAETRALRYARNALGLPGYQAIGMVARMGAELARWSRDDGTDRGALRKRLRDAAEYGAPGPLSPHWHRLGLLVAAAMQPHPLLRDLTCAPTVVYDESGIRAQCADAEAVVRGDSWYLPVEEDHARLVALQLALQLREQLDEGMA</sequence>
<gene>
    <name evidence="1" type="ORF">AVDCRST_MAG89-2907</name>
</gene>
<protein>
    <submittedName>
        <fullName evidence="1">Uncharacterized protein</fullName>
    </submittedName>
</protein>
<name>A0A6J4M0U2_9BACT</name>
<dbReference type="AlphaFoldDB" id="A0A6J4M0U2"/>
<reference evidence="1" key="1">
    <citation type="submission" date="2020-02" db="EMBL/GenBank/DDBJ databases">
        <authorList>
            <person name="Meier V. D."/>
        </authorList>
    </citation>
    <scope>NUCLEOTIDE SEQUENCE</scope>
    <source>
        <strain evidence="1">AVDCRST_MAG89</strain>
    </source>
</reference>
<accession>A0A6J4M0U2</accession>
<organism evidence="1">
    <name type="scientific">uncultured Gemmatimonadota bacterium</name>
    <dbReference type="NCBI Taxonomy" id="203437"/>
    <lineage>
        <taxon>Bacteria</taxon>
        <taxon>Pseudomonadati</taxon>
        <taxon>Gemmatimonadota</taxon>
        <taxon>environmental samples</taxon>
    </lineage>
</organism>